<dbReference type="Gene3D" id="3.40.50.720">
    <property type="entry name" value="NAD(P)-binding Rossmann-like Domain"/>
    <property type="match status" value="2"/>
</dbReference>
<dbReference type="PANTHER" id="PTHR43333">
    <property type="entry name" value="2-HACID_DH_C DOMAIN-CONTAINING PROTEIN"/>
    <property type="match status" value="1"/>
</dbReference>
<dbReference type="Pfam" id="PF02826">
    <property type="entry name" value="2-Hacid_dh_C"/>
    <property type="match status" value="1"/>
</dbReference>
<dbReference type="OrthoDB" id="9805416at2"/>
<dbReference type="InterPro" id="IPR036291">
    <property type="entry name" value="NAD(P)-bd_dom_sf"/>
</dbReference>
<dbReference type="GO" id="GO:0016616">
    <property type="term" value="F:oxidoreductase activity, acting on the CH-OH group of donors, NAD or NADP as acceptor"/>
    <property type="evidence" value="ECO:0007669"/>
    <property type="project" value="InterPro"/>
</dbReference>
<dbReference type="RefSeq" id="WP_008858609.1">
    <property type="nucleotide sequence ID" value="NZ_JH591187.1"/>
</dbReference>
<organism evidence="4 5">
    <name type="scientific">Dialister succinatiphilus YIT 11850</name>
    <dbReference type="NCBI Taxonomy" id="742743"/>
    <lineage>
        <taxon>Bacteria</taxon>
        <taxon>Bacillati</taxon>
        <taxon>Bacillota</taxon>
        <taxon>Negativicutes</taxon>
        <taxon>Veillonellales</taxon>
        <taxon>Veillonellaceae</taxon>
        <taxon>Dialister</taxon>
    </lineage>
</organism>
<evidence type="ECO:0000259" key="3">
    <source>
        <dbReference type="Pfam" id="PF02826"/>
    </source>
</evidence>
<reference evidence="4 5" key="1">
    <citation type="submission" date="2011-11" db="EMBL/GenBank/DDBJ databases">
        <title>The Genome Sequence of Dialister succinatiphilus YIT 11850.</title>
        <authorList>
            <consortium name="The Broad Institute Genome Sequencing Platform"/>
            <person name="Earl A."/>
            <person name="Ward D."/>
            <person name="Feldgarden M."/>
            <person name="Gevers D."/>
            <person name="Morotomi M."/>
            <person name="Young S.K."/>
            <person name="Zeng Q."/>
            <person name="Gargeya S."/>
            <person name="Fitzgerald M."/>
            <person name="Haas B."/>
            <person name="Abouelleil A."/>
            <person name="Alvarado L."/>
            <person name="Arachchi H.M."/>
            <person name="Berlin A."/>
            <person name="Brown A."/>
            <person name="Chapman S.B."/>
            <person name="Dunbar C."/>
            <person name="Gearin G."/>
            <person name="Goldberg J."/>
            <person name="Griggs A."/>
            <person name="Gujja S."/>
            <person name="Heiman D."/>
            <person name="Howarth C."/>
            <person name="Lui A."/>
            <person name="MacDonald P.J.P."/>
            <person name="Montmayeur A."/>
            <person name="Murphy C."/>
            <person name="Neiman D."/>
            <person name="Pearson M."/>
            <person name="Priest M."/>
            <person name="Roberts A."/>
            <person name="Saif S."/>
            <person name="Shea T."/>
            <person name="Sisk P."/>
            <person name="Stolte C."/>
            <person name="Sykes S."/>
            <person name="Wortman J."/>
            <person name="Nusbaum C."/>
            <person name="Birren B."/>
        </authorList>
    </citation>
    <scope>NUCLEOTIDE SEQUENCE [LARGE SCALE GENOMIC DNA]</scope>
    <source>
        <strain evidence="4 5">YIT 11850</strain>
    </source>
</reference>
<dbReference type="PATRIC" id="fig|742743.3.peg.107"/>
<keyword evidence="2" id="KW-0520">NAD</keyword>
<evidence type="ECO:0000256" key="1">
    <source>
        <dbReference type="ARBA" id="ARBA00023002"/>
    </source>
</evidence>
<name>H1CXL5_9FIRM</name>
<dbReference type="SUPFAM" id="SSF51735">
    <property type="entry name" value="NAD(P)-binding Rossmann-fold domains"/>
    <property type="match status" value="1"/>
</dbReference>
<dbReference type="Proteomes" id="UP000003277">
    <property type="component" value="Unassembled WGS sequence"/>
</dbReference>
<dbReference type="AlphaFoldDB" id="H1CXL5"/>
<protein>
    <recommendedName>
        <fullName evidence="3">D-isomer specific 2-hydroxyacid dehydrogenase NAD-binding domain-containing protein</fullName>
    </recommendedName>
</protein>
<sequence length="314" mass="35133">MKLVVINKLSDEKIDALKKAVPGSVVEAYKSPKEALPHVADADAIALWGFQDVEPLLQAAPHVRWVHSLSDGVEKLLTPSMMERPIILTNSHGVHDRAVSEHTMALLLSWFRRIPDAVRSQSAHTWSRPHGESLFGKTILIVGFGSIGRAIAQRAKVFETHILAVKKHLSHEMFADHVYTQEEIMDVLPKADIIIAALPATPETDKFFDEEKFKAMKKSALFINIARASVVDEPALVKALEEGNIAGACMDVFSKEPLPEDHPFWDMKNVIMTPHIASMVPDFWNKLTFLLETNFIAFSRGEKLLNEVDKKKGY</sequence>
<evidence type="ECO:0000256" key="2">
    <source>
        <dbReference type="ARBA" id="ARBA00023027"/>
    </source>
</evidence>
<dbReference type="PANTHER" id="PTHR43333:SF1">
    <property type="entry name" value="D-ISOMER SPECIFIC 2-HYDROXYACID DEHYDROGENASE NAD-BINDING DOMAIN-CONTAINING PROTEIN"/>
    <property type="match status" value="1"/>
</dbReference>
<comment type="caution">
    <text evidence="4">The sequence shown here is derived from an EMBL/GenBank/DDBJ whole genome shotgun (WGS) entry which is preliminary data.</text>
</comment>
<evidence type="ECO:0000313" key="5">
    <source>
        <dbReference type="Proteomes" id="UP000003277"/>
    </source>
</evidence>
<keyword evidence="5" id="KW-1185">Reference proteome</keyword>
<accession>H1CXL5</accession>
<dbReference type="STRING" id="742743.HMPREF9453_00103"/>
<dbReference type="CDD" id="cd05300">
    <property type="entry name" value="2-Hacid_dh_1"/>
    <property type="match status" value="1"/>
</dbReference>
<proteinExistence type="predicted"/>
<dbReference type="EMBL" id="ADLT01000001">
    <property type="protein sequence ID" value="EHO64046.1"/>
    <property type="molecule type" value="Genomic_DNA"/>
</dbReference>
<dbReference type="HOGENOM" id="CLU_019796_1_0_9"/>
<evidence type="ECO:0000313" key="4">
    <source>
        <dbReference type="EMBL" id="EHO64046.1"/>
    </source>
</evidence>
<dbReference type="GO" id="GO:0051287">
    <property type="term" value="F:NAD binding"/>
    <property type="evidence" value="ECO:0007669"/>
    <property type="project" value="InterPro"/>
</dbReference>
<dbReference type="InterPro" id="IPR006140">
    <property type="entry name" value="D-isomer_DH_NAD-bd"/>
</dbReference>
<dbReference type="SUPFAM" id="SSF52283">
    <property type="entry name" value="Formate/glycerate dehydrogenase catalytic domain-like"/>
    <property type="match status" value="1"/>
</dbReference>
<dbReference type="eggNOG" id="COG0111">
    <property type="taxonomic scope" value="Bacteria"/>
</dbReference>
<keyword evidence="1" id="KW-0560">Oxidoreductase</keyword>
<feature type="domain" description="D-isomer specific 2-hydroxyacid dehydrogenase NAD-binding" evidence="3">
    <location>
        <begin position="104"/>
        <end position="277"/>
    </location>
</feature>
<gene>
    <name evidence="4" type="ORF">HMPREF9453_00103</name>
</gene>